<dbReference type="CDD" id="cd02509">
    <property type="entry name" value="GDP-M1P_Guanylyltransferase"/>
    <property type="match status" value="1"/>
</dbReference>
<dbReference type="Pfam" id="PF01050">
    <property type="entry name" value="MannoseP_isomer"/>
    <property type="match status" value="1"/>
</dbReference>
<dbReference type="InterPro" id="IPR005835">
    <property type="entry name" value="NTP_transferase_dom"/>
</dbReference>
<reference evidence="12" key="1">
    <citation type="journal article" date="2003" name="Microbiology">
        <title>Genes involved in the synthesis of the exopolysaccharide methanolan by the obligate methylotroph Methylobacillus sp strain 12S.</title>
        <authorList>
            <person name="Yoshida T."/>
            <person name="Ayabe Y."/>
            <person name="Yasunaga M."/>
            <person name="Usami Y."/>
            <person name="Habe H."/>
            <person name="Nojiri H."/>
            <person name="Omori T."/>
        </authorList>
    </citation>
    <scope>NUCLEOTIDE SEQUENCE</scope>
    <source>
        <strain evidence="12">12S</strain>
    </source>
</reference>
<gene>
    <name evidence="12" type="primary">epsQ</name>
</gene>
<dbReference type="InterPro" id="IPR051161">
    <property type="entry name" value="Mannose-6P_isomerase_type2"/>
</dbReference>
<organism evidence="12">
    <name type="scientific">Methylobacillus sp. (strain 12S)</name>
    <dbReference type="NCBI Taxonomy" id="94001"/>
    <lineage>
        <taxon>Bacteria</taxon>
        <taxon>Pseudomonadati</taxon>
        <taxon>Pseudomonadota</taxon>
        <taxon>Betaproteobacteria</taxon>
        <taxon>Nitrosomonadales</taxon>
        <taxon>Methylophilaceae</taxon>
        <taxon>Methylobacillus</taxon>
    </lineage>
</organism>
<dbReference type="EMBL" id="AB062506">
    <property type="protein sequence ID" value="BAC55145.1"/>
    <property type="molecule type" value="Genomic_DNA"/>
</dbReference>
<evidence type="ECO:0000256" key="6">
    <source>
        <dbReference type="ARBA" id="ARBA00023134"/>
    </source>
</evidence>
<keyword evidence="4" id="KW-0548">Nucleotidyltransferase</keyword>
<feature type="domain" description="Nucleotidyl transferase" evidence="9">
    <location>
        <begin position="5"/>
        <end position="288"/>
    </location>
</feature>
<proteinExistence type="inferred from homology"/>
<feature type="domain" description="Mannose-6-phosphate isomerase type II C-terminal" evidence="10">
    <location>
        <begin position="353"/>
        <end position="468"/>
    </location>
</feature>
<name>Q83VQ4_METS1</name>
<dbReference type="PANTHER" id="PTHR46390">
    <property type="entry name" value="MANNOSE-1-PHOSPHATE GUANYLYLTRANSFERASE"/>
    <property type="match status" value="1"/>
</dbReference>
<dbReference type="AlphaFoldDB" id="Q83VQ4"/>
<dbReference type="Gene3D" id="2.60.120.10">
    <property type="entry name" value="Jelly Rolls"/>
    <property type="match status" value="1"/>
</dbReference>
<dbReference type="FunFam" id="3.90.550.10:FF:000046">
    <property type="entry name" value="Mannose-1-phosphate guanylyltransferase (GDP)"/>
    <property type="match status" value="1"/>
</dbReference>
<comment type="similarity">
    <text evidence="1 8">Belongs to the mannose-6-phosphate isomerase type 2 family.</text>
</comment>
<dbReference type="Pfam" id="PF00483">
    <property type="entry name" value="NTP_transferase"/>
    <property type="match status" value="1"/>
</dbReference>
<dbReference type="GO" id="GO:0000271">
    <property type="term" value="P:polysaccharide biosynthetic process"/>
    <property type="evidence" value="ECO:0007669"/>
    <property type="project" value="InterPro"/>
</dbReference>
<dbReference type="InterPro" id="IPR029044">
    <property type="entry name" value="Nucleotide-diphossugar_trans"/>
</dbReference>
<dbReference type="Gene3D" id="3.90.550.10">
    <property type="entry name" value="Spore Coat Polysaccharide Biosynthesis Protein SpsA, Chain A"/>
    <property type="match status" value="1"/>
</dbReference>
<feature type="domain" description="MannoseP isomerase/GMP-like beta-helix" evidence="11">
    <location>
        <begin position="304"/>
        <end position="350"/>
    </location>
</feature>
<sequence>MKIVPVILSGGSGTRLWPLSRQALPKQLLPLTSGHSMLQETLLRLSGVESIESPIVVCGNDHRFLVAEQLLEIGSKPKAIVLEPVGRNTAPAIAVAASRLLQENAEDVLMLVLPADHVIQNRAAFSAAIAVAAQAAKSGRLVTFGIKPTVPETGYGYINGGAALASCPGSFELSRFVEKPNLETAKQYLASGDYYWNSGMFLFSPKQYMEELTQFAPEIASKASEALEQSYTDLDFVRLHEASFKECPSQSVDYAVMEHTRNAAVVPVDIGWSDVGSWTALADVLDKDDAGNVTVGDVYLNGVKNSMVRSEGRMVAALGVENLIIVETSDAVLVAHKDAAQDVKKIVDYLKEQGRKEHEYHSRVYRPWGWYEGIDAAERFQVKRIMVKPGEKLSLQMHHHRAEHWVVVSGTAIVTKNGEAEMLCENQSTYIPIGATHRLENPGKLPLHLIEVQSGGYLGEDDIVRFEDTYGRS</sequence>
<dbReference type="FunFam" id="2.60.120.10:FF:000032">
    <property type="entry name" value="Mannose-1-phosphate guanylyltransferase/mannose-6-phosphate isomerase"/>
    <property type="match status" value="1"/>
</dbReference>
<dbReference type="GO" id="GO:0005525">
    <property type="term" value="F:GTP binding"/>
    <property type="evidence" value="ECO:0007669"/>
    <property type="project" value="UniProtKB-KW"/>
</dbReference>
<keyword evidence="3" id="KW-0808">Transferase</keyword>
<dbReference type="GO" id="GO:0004475">
    <property type="term" value="F:mannose-1-phosphate guanylyltransferase (GTP) activity"/>
    <property type="evidence" value="ECO:0007669"/>
    <property type="project" value="UniProtKB-EC"/>
</dbReference>
<evidence type="ECO:0000256" key="7">
    <source>
        <dbReference type="ARBA" id="ARBA00047343"/>
    </source>
</evidence>
<dbReference type="GO" id="GO:0009298">
    <property type="term" value="P:GDP-mannose biosynthetic process"/>
    <property type="evidence" value="ECO:0007669"/>
    <property type="project" value="TreeGrafter"/>
</dbReference>
<evidence type="ECO:0000259" key="11">
    <source>
        <dbReference type="Pfam" id="PF22640"/>
    </source>
</evidence>
<dbReference type="SUPFAM" id="SSF51182">
    <property type="entry name" value="RmlC-like cupins"/>
    <property type="match status" value="1"/>
</dbReference>
<dbReference type="CDD" id="cd02213">
    <property type="entry name" value="cupin_PMI_typeII_C"/>
    <property type="match status" value="1"/>
</dbReference>
<evidence type="ECO:0000256" key="1">
    <source>
        <dbReference type="ARBA" id="ARBA00006115"/>
    </source>
</evidence>
<dbReference type="EC" id="2.7.7.13" evidence="2"/>
<keyword evidence="6" id="KW-0342">GTP-binding</keyword>
<protein>
    <recommendedName>
        <fullName evidence="2">mannose-1-phosphate guanylyltransferase</fullName>
        <ecNumber evidence="2">2.7.7.13</ecNumber>
    </recommendedName>
</protein>
<dbReference type="SUPFAM" id="SSF53448">
    <property type="entry name" value="Nucleotide-diphospho-sugar transferases"/>
    <property type="match status" value="1"/>
</dbReference>
<evidence type="ECO:0000313" key="12">
    <source>
        <dbReference type="EMBL" id="BAC55145.1"/>
    </source>
</evidence>
<dbReference type="PANTHER" id="PTHR46390:SF1">
    <property type="entry name" value="MANNOSE-1-PHOSPHATE GUANYLYLTRANSFERASE"/>
    <property type="match status" value="1"/>
</dbReference>
<dbReference type="InterPro" id="IPR011051">
    <property type="entry name" value="RmlC_Cupin_sf"/>
</dbReference>
<dbReference type="InterPro" id="IPR054566">
    <property type="entry name" value="ManC/GMP-like_b-helix"/>
</dbReference>
<evidence type="ECO:0000256" key="2">
    <source>
        <dbReference type="ARBA" id="ARBA00012387"/>
    </source>
</evidence>
<evidence type="ECO:0000256" key="5">
    <source>
        <dbReference type="ARBA" id="ARBA00022741"/>
    </source>
</evidence>
<dbReference type="InterPro" id="IPR049577">
    <property type="entry name" value="GMPP_N"/>
</dbReference>
<evidence type="ECO:0000256" key="8">
    <source>
        <dbReference type="RuleBase" id="RU004190"/>
    </source>
</evidence>
<accession>Q83VQ4</accession>
<dbReference type="InterPro" id="IPR006375">
    <property type="entry name" value="Man1P_GuaTrfase/Man6P_Isoase"/>
</dbReference>
<evidence type="ECO:0000259" key="9">
    <source>
        <dbReference type="Pfam" id="PF00483"/>
    </source>
</evidence>
<dbReference type="Pfam" id="PF22640">
    <property type="entry name" value="ManC_GMP_beta-helix"/>
    <property type="match status" value="1"/>
</dbReference>
<dbReference type="InterPro" id="IPR014710">
    <property type="entry name" value="RmlC-like_jellyroll"/>
</dbReference>
<dbReference type="NCBIfam" id="TIGR01479">
    <property type="entry name" value="GMP_PMI"/>
    <property type="match status" value="1"/>
</dbReference>
<evidence type="ECO:0000256" key="4">
    <source>
        <dbReference type="ARBA" id="ARBA00022695"/>
    </source>
</evidence>
<keyword evidence="5" id="KW-0547">Nucleotide-binding</keyword>
<comment type="catalytic activity">
    <reaction evidence="7">
        <text>alpha-D-mannose 1-phosphate + GTP + H(+) = GDP-alpha-D-mannose + diphosphate</text>
        <dbReference type="Rhea" id="RHEA:15229"/>
        <dbReference type="ChEBI" id="CHEBI:15378"/>
        <dbReference type="ChEBI" id="CHEBI:33019"/>
        <dbReference type="ChEBI" id="CHEBI:37565"/>
        <dbReference type="ChEBI" id="CHEBI:57527"/>
        <dbReference type="ChEBI" id="CHEBI:58409"/>
        <dbReference type="EC" id="2.7.7.13"/>
    </reaction>
</comment>
<dbReference type="InterPro" id="IPR001538">
    <property type="entry name" value="Man6P_isomerase-2_C"/>
</dbReference>
<evidence type="ECO:0000259" key="10">
    <source>
        <dbReference type="Pfam" id="PF01050"/>
    </source>
</evidence>
<evidence type="ECO:0000256" key="3">
    <source>
        <dbReference type="ARBA" id="ARBA00022679"/>
    </source>
</evidence>